<evidence type="ECO:0000313" key="3">
    <source>
        <dbReference type="EMBL" id="TGY06195.1"/>
    </source>
</evidence>
<dbReference type="InterPro" id="IPR011004">
    <property type="entry name" value="Trimer_LpxA-like_sf"/>
</dbReference>
<dbReference type="RefSeq" id="WP_136013980.1">
    <property type="nucleotide sequence ID" value="NZ_CAJTBC010000009.1"/>
</dbReference>
<gene>
    <name evidence="3" type="ORF">E5356_07240</name>
</gene>
<dbReference type="SUPFAM" id="SSF51161">
    <property type="entry name" value="Trimeric LpxA-like enzymes"/>
    <property type="match status" value="1"/>
</dbReference>
<protein>
    <submittedName>
        <fullName evidence="3">Putative colanic acid biosynthesis acetyltransferase</fullName>
    </submittedName>
</protein>
<dbReference type="GO" id="GO:0008374">
    <property type="term" value="F:O-acyltransferase activity"/>
    <property type="evidence" value="ECO:0007669"/>
    <property type="project" value="TreeGrafter"/>
</dbReference>
<comment type="similarity">
    <text evidence="1">Belongs to the transferase hexapeptide repeat family.</text>
</comment>
<dbReference type="PANTHER" id="PTHR23416">
    <property type="entry name" value="SIALIC ACID SYNTHASE-RELATED"/>
    <property type="match status" value="1"/>
</dbReference>
<proteinExistence type="inferred from homology"/>
<keyword evidence="2 3" id="KW-0808">Transferase</keyword>
<name>A0A4S2AXV0_9BACE</name>
<dbReference type="InterPro" id="IPR051159">
    <property type="entry name" value="Hexapeptide_acetyltransf"/>
</dbReference>
<keyword evidence="4" id="KW-1185">Reference proteome</keyword>
<evidence type="ECO:0000313" key="4">
    <source>
        <dbReference type="Proteomes" id="UP000305751"/>
    </source>
</evidence>
<reference evidence="3 4" key="1">
    <citation type="submission" date="2019-04" db="EMBL/GenBank/DDBJ databases">
        <title>Microbes associate with the intestines of laboratory mice.</title>
        <authorList>
            <person name="Navarre W."/>
            <person name="Wong E."/>
            <person name="Huang K."/>
            <person name="Tropini C."/>
            <person name="Ng K."/>
            <person name="Yu B."/>
        </authorList>
    </citation>
    <scope>NUCLEOTIDE SEQUENCE [LARGE SCALE GENOMIC DNA]</scope>
    <source>
        <strain evidence="3 4">NM70_E10</strain>
    </source>
</reference>
<dbReference type="AlphaFoldDB" id="A0A4S2AXV0"/>
<dbReference type="GO" id="GO:0005829">
    <property type="term" value="C:cytosol"/>
    <property type="evidence" value="ECO:0007669"/>
    <property type="project" value="TreeGrafter"/>
</dbReference>
<sequence>MTRIIHANDSLNFSMKCRRVGWELVKPLFYHSPRPMFGFRNALLRMFGAKIGKRVHIYPHVQVKLPWNVRIGNNVGIGEDTLLYSWGMITIEEDVVISHKCQLCSGSHDCFDPDFPVLFSPIVVKKGAWLCTQAFIGPGVTVGEYAVISSGAILMKKAKAWGIYVGNPAMKVGERSFT</sequence>
<organism evidence="3 4">
    <name type="scientific">Bacteroides acidifaciens</name>
    <dbReference type="NCBI Taxonomy" id="85831"/>
    <lineage>
        <taxon>Bacteria</taxon>
        <taxon>Pseudomonadati</taxon>
        <taxon>Bacteroidota</taxon>
        <taxon>Bacteroidia</taxon>
        <taxon>Bacteroidales</taxon>
        <taxon>Bacteroidaceae</taxon>
        <taxon>Bacteroides</taxon>
    </lineage>
</organism>
<dbReference type="Proteomes" id="UP000305751">
    <property type="component" value="Unassembled WGS sequence"/>
</dbReference>
<evidence type="ECO:0000256" key="2">
    <source>
        <dbReference type="ARBA" id="ARBA00022679"/>
    </source>
</evidence>
<dbReference type="Gene3D" id="2.160.10.10">
    <property type="entry name" value="Hexapeptide repeat proteins"/>
    <property type="match status" value="1"/>
</dbReference>
<dbReference type="PANTHER" id="PTHR23416:SF23">
    <property type="entry name" value="ACETYLTRANSFERASE C18B11.09C-RELATED"/>
    <property type="match status" value="1"/>
</dbReference>
<comment type="caution">
    <text evidence="3">The sequence shown here is derived from an EMBL/GenBank/DDBJ whole genome shotgun (WGS) entry which is preliminary data.</text>
</comment>
<evidence type="ECO:0000256" key="1">
    <source>
        <dbReference type="ARBA" id="ARBA00007274"/>
    </source>
</evidence>
<dbReference type="EMBL" id="SRZA01000015">
    <property type="protein sequence ID" value="TGY06195.1"/>
    <property type="molecule type" value="Genomic_DNA"/>
</dbReference>
<accession>A0A4S2AXV0</accession>